<protein>
    <recommendedName>
        <fullName evidence="2">FHA domain-containing protein</fullName>
    </recommendedName>
</protein>
<sequence length="347" mass="39326">MPKSITFNSHNNRVKTGKPMKKKSGDFFAALKSIILPESNDHRPANGPVTNNVILKELLDCFENSCKRESVGKSLLFNMHYLIILHPEVYEERLPSLPIIVKEALKAFYNSLKRYKKNYDELSPVSFHWQFRFAPGTDFNQEKIAVDDVRVIGMLTGLKPMGSGAGDRHNTAKVTMKSKATNVFDKMDINLDVLRHLHFAENGTFTVKFNPELHVTNVAVTNNTVQKTARNADAGLARIECYMADKSKELVYVMKDTEIVIARKEPENLGYSNYLLIESGFVSNPHARIRWNEAQQSFQIASFSNNETRVNETVIAKSEAGNPRWFDLNDKSQVLLNGMVTLTLKQL</sequence>
<dbReference type="PROSITE" id="PS50006">
    <property type="entry name" value="FHA_DOMAIN"/>
    <property type="match status" value="1"/>
</dbReference>
<dbReference type="InterPro" id="IPR008984">
    <property type="entry name" value="SMAD_FHA_dom_sf"/>
</dbReference>
<evidence type="ECO:0000313" key="4">
    <source>
        <dbReference type="Proteomes" id="UP000005438"/>
    </source>
</evidence>
<name>G8TQ55_NIAKG</name>
<feature type="compositionally biased region" description="Basic residues" evidence="1">
    <location>
        <begin position="12"/>
        <end position="21"/>
    </location>
</feature>
<evidence type="ECO:0000259" key="2">
    <source>
        <dbReference type="PROSITE" id="PS50006"/>
    </source>
</evidence>
<reference evidence="3 4" key="1">
    <citation type="submission" date="2011-12" db="EMBL/GenBank/DDBJ databases">
        <title>The complete genome of Niastella koreensis GR20-10.</title>
        <authorList>
            <consortium name="US DOE Joint Genome Institute (JGI-PGF)"/>
            <person name="Lucas S."/>
            <person name="Han J."/>
            <person name="Lapidus A."/>
            <person name="Bruce D."/>
            <person name="Goodwin L."/>
            <person name="Pitluck S."/>
            <person name="Peters L."/>
            <person name="Kyrpides N."/>
            <person name="Mavromatis K."/>
            <person name="Ivanova N."/>
            <person name="Mikhailova N."/>
            <person name="Davenport K."/>
            <person name="Saunders E."/>
            <person name="Detter J.C."/>
            <person name="Tapia R."/>
            <person name="Han C."/>
            <person name="Land M."/>
            <person name="Hauser L."/>
            <person name="Markowitz V."/>
            <person name="Cheng J.-F."/>
            <person name="Hugenholtz P."/>
            <person name="Woyke T."/>
            <person name="Wu D."/>
            <person name="Tindall B."/>
            <person name="Pomrenke H."/>
            <person name="Brambilla E."/>
            <person name="Klenk H.-P."/>
            <person name="Eisen J.A."/>
        </authorList>
    </citation>
    <scope>NUCLEOTIDE SEQUENCE [LARGE SCALE GENOMIC DNA]</scope>
    <source>
        <strain evidence="4">DSM 17620 / KACC 11465 / NBRC 106392 / GR20-10</strain>
    </source>
</reference>
<dbReference type="EMBL" id="CP003178">
    <property type="protein sequence ID" value="AEW01056.1"/>
    <property type="molecule type" value="Genomic_DNA"/>
</dbReference>
<dbReference type="AlphaFoldDB" id="G8TQ55"/>
<dbReference type="KEGG" id="nko:Niako_4806"/>
<feature type="compositionally biased region" description="Polar residues" evidence="1">
    <location>
        <begin position="1"/>
        <end position="11"/>
    </location>
</feature>
<dbReference type="Gene3D" id="2.60.200.20">
    <property type="match status" value="1"/>
</dbReference>
<feature type="region of interest" description="Disordered" evidence="1">
    <location>
        <begin position="1"/>
        <end position="21"/>
    </location>
</feature>
<proteinExistence type="predicted"/>
<dbReference type="InterPro" id="IPR000253">
    <property type="entry name" value="FHA_dom"/>
</dbReference>
<evidence type="ECO:0000256" key="1">
    <source>
        <dbReference type="SAM" id="MobiDB-lite"/>
    </source>
</evidence>
<accession>G8TQ55</accession>
<gene>
    <name evidence="3" type="ordered locus">Niako_4806</name>
</gene>
<feature type="domain" description="FHA" evidence="2">
    <location>
        <begin position="259"/>
        <end position="315"/>
    </location>
</feature>
<dbReference type="STRING" id="700598.Niako_4806"/>
<organism evidence="3 4">
    <name type="scientific">Niastella koreensis (strain DSM 17620 / KACC 11465 / NBRC 106392 / GR20-10)</name>
    <dbReference type="NCBI Taxonomy" id="700598"/>
    <lineage>
        <taxon>Bacteria</taxon>
        <taxon>Pseudomonadati</taxon>
        <taxon>Bacteroidota</taxon>
        <taxon>Chitinophagia</taxon>
        <taxon>Chitinophagales</taxon>
        <taxon>Chitinophagaceae</taxon>
        <taxon>Niastella</taxon>
    </lineage>
</organism>
<dbReference type="HOGENOM" id="CLU_823627_0_0_10"/>
<dbReference type="Proteomes" id="UP000005438">
    <property type="component" value="Chromosome"/>
</dbReference>
<dbReference type="SUPFAM" id="SSF49879">
    <property type="entry name" value="SMAD/FHA domain"/>
    <property type="match status" value="1"/>
</dbReference>
<evidence type="ECO:0000313" key="3">
    <source>
        <dbReference type="EMBL" id="AEW01056.1"/>
    </source>
</evidence>
<dbReference type="eggNOG" id="ENOG502Z9UN">
    <property type="taxonomic scope" value="Bacteria"/>
</dbReference>
<dbReference type="PATRIC" id="fig|700598.3.peg.4917"/>